<protein>
    <recommendedName>
        <fullName evidence="3">CAP-Gly domain-containing protein</fullName>
    </recommendedName>
</protein>
<dbReference type="InterPro" id="IPR036859">
    <property type="entry name" value="CAP-Gly_dom_sf"/>
</dbReference>
<dbReference type="InterPro" id="IPR000938">
    <property type="entry name" value="CAP-Gly_domain"/>
</dbReference>
<keyword evidence="5" id="KW-1185">Reference proteome</keyword>
<feature type="compositionally biased region" description="Basic and acidic residues" evidence="2">
    <location>
        <begin position="714"/>
        <end position="730"/>
    </location>
</feature>
<evidence type="ECO:0000259" key="3">
    <source>
        <dbReference type="PROSITE" id="PS50245"/>
    </source>
</evidence>
<dbReference type="EMBL" id="JAFNEN010000248">
    <property type="protein sequence ID" value="KAG8188130.1"/>
    <property type="molecule type" value="Genomic_DNA"/>
</dbReference>
<name>A0AAV6UUG3_9ARAC</name>
<gene>
    <name evidence="4" type="ORF">JTE90_029058</name>
</gene>
<proteinExistence type="predicted"/>
<feature type="coiled-coil region" evidence="1">
    <location>
        <begin position="289"/>
        <end position="316"/>
    </location>
</feature>
<evidence type="ECO:0000256" key="2">
    <source>
        <dbReference type="SAM" id="MobiDB-lite"/>
    </source>
</evidence>
<feature type="domain" description="CAP-Gly" evidence="3">
    <location>
        <begin position="25"/>
        <end position="67"/>
    </location>
</feature>
<dbReference type="Proteomes" id="UP000827092">
    <property type="component" value="Unassembled WGS sequence"/>
</dbReference>
<dbReference type="PANTHER" id="PTHR18916">
    <property type="entry name" value="DYNACTIN 1-RELATED MICROTUBULE-BINDING"/>
    <property type="match status" value="1"/>
</dbReference>
<keyword evidence="1" id="KW-0175">Coiled coil</keyword>
<dbReference type="SMART" id="SM01052">
    <property type="entry name" value="CAP_GLY"/>
    <property type="match status" value="1"/>
</dbReference>
<dbReference type="Gene3D" id="2.30.30.190">
    <property type="entry name" value="CAP Gly-rich-like domain"/>
    <property type="match status" value="1"/>
</dbReference>
<evidence type="ECO:0000313" key="4">
    <source>
        <dbReference type="EMBL" id="KAG8188130.1"/>
    </source>
</evidence>
<evidence type="ECO:0000313" key="5">
    <source>
        <dbReference type="Proteomes" id="UP000827092"/>
    </source>
</evidence>
<dbReference type="PROSITE" id="PS50245">
    <property type="entry name" value="CAP_GLY_2"/>
    <property type="match status" value="1"/>
</dbReference>
<feature type="region of interest" description="Disordered" evidence="2">
    <location>
        <begin position="561"/>
        <end position="626"/>
    </location>
</feature>
<feature type="region of interest" description="Disordered" evidence="2">
    <location>
        <begin position="683"/>
        <end position="730"/>
    </location>
</feature>
<feature type="compositionally biased region" description="Polar residues" evidence="2">
    <location>
        <begin position="561"/>
        <end position="581"/>
    </location>
</feature>
<sequence length="730" mass="83717">MDNFKLNDRVIVIGKHTKGKIAFMGETRFAEGEMCGVILDEPKGKYSGTIGDVCYFKCPNNHAIFVRACQLEKDIKSCSEDRIAPVYPKDLKDNSSRHKLKTIQKCEADIEIANHKKNPSKNKSVLDHQKTFQEVKVSNACSKYIFTPVYPDYLKENSSKHKIKVTPKLVSKDKIANQPKKTSKLTVIDHMENPKKGKDNNSSSKGLIAPVTSNYLKDSNSKHVMKIIPKRETKEKFANHEKKPTKSSVLDHSVENFKQPEQEKYQLQQNYRGDDVKFNKVCEIKNNYSENLEIKMQNLDKDLSELSTLKQKLYERNEKIETIHIYLRKLKTYMKWSQHIKKSSSDGDSSIENFIRLLVDSVLKQMEDNVDQISNQNQLNLTEESSTISEENNFLRLYVDALEKRNEVLFDSLKYARNILQRALIRSRSKKKCSCVKTPGGEVEIECKYCLSKLFSTIAQSIEHETQLFLESNPIKNDKTTGYSTKELGEFEGSEKLEKYLESLLARQAPPSTSENDFQEKSNAETFDNQDLQCKSALDISIPRVSQSATETDVSIKNKNFSRNYNRNAKNQVRSTSLSSSRKAEVNQSQEKRPAKANPENLLKKQQNLKKRPVQQITKQASVNSLTDPKKDYQELNSEVKPGIFHKNKLMEGGLAEDILIIPMNKATEEKLARLENKNLNRKLSSKSQTEVAKSMKPSLNSGKFKCERRTKRSRSESTVRVTKKEPFKF</sequence>
<comment type="caution">
    <text evidence="4">The sequence shown here is derived from an EMBL/GenBank/DDBJ whole genome shotgun (WGS) entry which is preliminary data.</text>
</comment>
<reference evidence="4 5" key="1">
    <citation type="journal article" date="2022" name="Nat. Ecol. Evol.">
        <title>A masculinizing supergene underlies an exaggerated male reproductive morph in a spider.</title>
        <authorList>
            <person name="Hendrickx F."/>
            <person name="De Corte Z."/>
            <person name="Sonet G."/>
            <person name="Van Belleghem S.M."/>
            <person name="Kostlbacher S."/>
            <person name="Vangestel C."/>
        </authorList>
    </citation>
    <scope>NUCLEOTIDE SEQUENCE [LARGE SCALE GENOMIC DNA]</scope>
    <source>
        <strain evidence="4">W744_W776</strain>
    </source>
</reference>
<feature type="compositionally biased region" description="Polar residues" evidence="2">
    <location>
        <begin position="615"/>
        <end position="626"/>
    </location>
</feature>
<accession>A0AAV6UUG3</accession>
<feature type="compositionally biased region" description="Basic and acidic residues" evidence="2">
    <location>
        <begin position="582"/>
        <end position="594"/>
    </location>
</feature>
<organism evidence="4 5">
    <name type="scientific">Oedothorax gibbosus</name>
    <dbReference type="NCBI Taxonomy" id="931172"/>
    <lineage>
        <taxon>Eukaryota</taxon>
        <taxon>Metazoa</taxon>
        <taxon>Ecdysozoa</taxon>
        <taxon>Arthropoda</taxon>
        <taxon>Chelicerata</taxon>
        <taxon>Arachnida</taxon>
        <taxon>Araneae</taxon>
        <taxon>Araneomorphae</taxon>
        <taxon>Entelegynae</taxon>
        <taxon>Araneoidea</taxon>
        <taxon>Linyphiidae</taxon>
        <taxon>Erigoninae</taxon>
        <taxon>Oedothorax</taxon>
    </lineage>
</organism>
<dbReference type="SUPFAM" id="SSF74924">
    <property type="entry name" value="Cap-Gly domain"/>
    <property type="match status" value="1"/>
</dbReference>
<dbReference type="AlphaFoldDB" id="A0AAV6UUG3"/>
<evidence type="ECO:0000256" key="1">
    <source>
        <dbReference type="SAM" id="Coils"/>
    </source>
</evidence>
<dbReference type="Pfam" id="PF01302">
    <property type="entry name" value="CAP_GLY"/>
    <property type="match status" value="1"/>
</dbReference>
<feature type="compositionally biased region" description="Polar residues" evidence="2">
    <location>
        <begin position="686"/>
        <end position="702"/>
    </location>
</feature>